<evidence type="ECO:0000313" key="1">
    <source>
        <dbReference type="EMBL" id="GAA1753662.1"/>
    </source>
</evidence>
<sequence>MNGVHTTNTPGGLVEALPALFGFVPTDSVAVLTTMANGRRIGFRLRIDRREPHQRAEMADTIAGHVSRHVGSGGAVIVIVLADDLDQGMSDLAAVLDALSEPVIVAGVAHLGVFTEWGTGNVWPYEDPAHSTATVAAVAAGQNVEASRAALAASLTPTYANAYVPEGEADTALCLAVLAGTHDLTDEARVAFTRAVRNIGVRDYLWGEATAETAGRHAATWTAVALLTHRRDVAGLYAMAAMATYLSGDGARGRDLADIALKHDPEQSLAKIALTAIDAGMSPARWFEMVQ</sequence>
<evidence type="ECO:0008006" key="3">
    <source>
        <dbReference type="Google" id="ProtNLM"/>
    </source>
</evidence>
<keyword evidence="2" id="KW-1185">Reference proteome</keyword>
<dbReference type="RefSeq" id="WP_344204275.1">
    <property type="nucleotide sequence ID" value="NZ_BAAAME010000011.1"/>
</dbReference>
<dbReference type="Proteomes" id="UP001501057">
    <property type="component" value="Unassembled WGS sequence"/>
</dbReference>
<accession>A0ABN2KE48</accession>
<dbReference type="Pfam" id="PF13830">
    <property type="entry name" value="DUF4192"/>
    <property type="match status" value="2"/>
</dbReference>
<proteinExistence type="predicted"/>
<evidence type="ECO:0000313" key="2">
    <source>
        <dbReference type="Proteomes" id="UP001501057"/>
    </source>
</evidence>
<comment type="caution">
    <text evidence="1">The sequence shown here is derived from an EMBL/GenBank/DDBJ whole genome shotgun (WGS) entry which is preliminary data.</text>
</comment>
<name>A0ABN2KE48_9ACTN</name>
<gene>
    <name evidence="1" type="ORF">GCM10009710_36540</name>
</gene>
<dbReference type="EMBL" id="BAAAME010000011">
    <property type="protein sequence ID" value="GAA1753662.1"/>
    <property type="molecule type" value="Genomic_DNA"/>
</dbReference>
<protein>
    <recommendedName>
        <fullName evidence="3">DUF4192 family protein</fullName>
    </recommendedName>
</protein>
<reference evidence="1 2" key="1">
    <citation type="journal article" date="2019" name="Int. J. Syst. Evol. Microbiol.">
        <title>The Global Catalogue of Microorganisms (GCM) 10K type strain sequencing project: providing services to taxonomists for standard genome sequencing and annotation.</title>
        <authorList>
            <consortium name="The Broad Institute Genomics Platform"/>
            <consortium name="The Broad Institute Genome Sequencing Center for Infectious Disease"/>
            <person name="Wu L."/>
            <person name="Ma J."/>
        </authorList>
    </citation>
    <scope>NUCLEOTIDE SEQUENCE [LARGE SCALE GENOMIC DNA]</scope>
    <source>
        <strain evidence="1 2">JCM 13518</strain>
    </source>
</reference>
<organism evidence="1 2">
    <name type="scientific">Aeromicrobium alkaliterrae</name>
    <dbReference type="NCBI Taxonomy" id="302168"/>
    <lineage>
        <taxon>Bacteria</taxon>
        <taxon>Bacillati</taxon>
        <taxon>Actinomycetota</taxon>
        <taxon>Actinomycetes</taxon>
        <taxon>Propionibacteriales</taxon>
        <taxon>Nocardioidaceae</taxon>
        <taxon>Aeromicrobium</taxon>
    </lineage>
</organism>
<dbReference type="InterPro" id="IPR025447">
    <property type="entry name" value="DUF4192"/>
</dbReference>